<dbReference type="Gene3D" id="3.30.565.10">
    <property type="entry name" value="Histidine kinase-like ATPase, C-terminal domain"/>
    <property type="match status" value="1"/>
</dbReference>
<keyword evidence="7" id="KW-1133">Transmembrane helix</keyword>
<evidence type="ECO:0000313" key="10">
    <source>
        <dbReference type="Proteomes" id="UP001500604"/>
    </source>
</evidence>
<evidence type="ECO:0000256" key="3">
    <source>
        <dbReference type="ARBA" id="ARBA00022679"/>
    </source>
</evidence>
<dbReference type="PRINTS" id="PR00344">
    <property type="entry name" value="BCTRLSENSOR"/>
</dbReference>
<organism evidence="9 10">
    <name type="scientific">Kistimonas scapharcae</name>
    <dbReference type="NCBI Taxonomy" id="1036133"/>
    <lineage>
        <taxon>Bacteria</taxon>
        <taxon>Pseudomonadati</taxon>
        <taxon>Pseudomonadota</taxon>
        <taxon>Gammaproteobacteria</taxon>
        <taxon>Oceanospirillales</taxon>
        <taxon>Endozoicomonadaceae</taxon>
        <taxon>Kistimonas</taxon>
    </lineage>
</organism>
<dbReference type="SUPFAM" id="SSF47384">
    <property type="entry name" value="Homodimeric domain of signal transducing histidine kinase"/>
    <property type="match status" value="1"/>
</dbReference>
<dbReference type="InterPro" id="IPR050980">
    <property type="entry name" value="2C_sensor_his_kinase"/>
</dbReference>
<dbReference type="InterPro" id="IPR003594">
    <property type="entry name" value="HATPase_dom"/>
</dbReference>
<evidence type="ECO:0000313" key="9">
    <source>
        <dbReference type="EMBL" id="GAA4649521.1"/>
    </source>
</evidence>
<comment type="catalytic activity">
    <reaction evidence="1">
        <text>ATP + protein L-histidine = ADP + protein N-phospho-L-histidine.</text>
        <dbReference type="EC" id="2.7.13.3"/>
    </reaction>
</comment>
<dbReference type="EC" id="2.7.13.3" evidence="2"/>
<evidence type="ECO:0000256" key="5">
    <source>
        <dbReference type="ARBA" id="ARBA00022777"/>
    </source>
</evidence>
<evidence type="ECO:0000256" key="4">
    <source>
        <dbReference type="ARBA" id="ARBA00022741"/>
    </source>
</evidence>
<evidence type="ECO:0000256" key="7">
    <source>
        <dbReference type="SAM" id="Phobius"/>
    </source>
</evidence>
<accession>A0ABP8V2R7</accession>
<keyword evidence="7" id="KW-0472">Membrane</keyword>
<proteinExistence type="predicted"/>
<dbReference type="Gene3D" id="1.10.287.130">
    <property type="match status" value="1"/>
</dbReference>
<dbReference type="GO" id="GO:0005524">
    <property type="term" value="F:ATP binding"/>
    <property type="evidence" value="ECO:0007669"/>
    <property type="project" value="UniProtKB-KW"/>
</dbReference>
<keyword evidence="7" id="KW-0812">Transmembrane</keyword>
<feature type="transmembrane region" description="Helical" evidence="7">
    <location>
        <begin position="121"/>
        <end position="138"/>
    </location>
</feature>
<keyword evidence="6 9" id="KW-0067">ATP-binding</keyword>
<dbReference type="SUPFAM" id="SSF55874">
    <property type="entry name" value="ATPase domain of HSP90 chaperone/DNA topoisomerase II/histidine kinase"/>
    <property type="match status" value="1"/>
</dbReference>
<dbReference type="Proteomes" id="UP001500604">
    <property type="component" value="Unassembled WGS sequence"/>
</dbReference>
<evidence type="ECO:0000256" key="1">
    <source>
        <dbReference type="ARBA" id="ARBA00000085"/>
    </source>
</evidence>
<reference evidence="10" key="1">
    <citation type="journal article" date="2019" name="Int. J. Syst. Evol. Microbiol.">
        <title>The Global Catalogue of Microorganisms (GCM) 10K type strain sequencing project: providing services to taxonomists for standard genome sequencing and annotation.</title>
        <authorList>
            <consortium name="The Broad Institute Genomics Platform"/>
            <consortium name="The Broad Institute Genome Sequencing Center for Infectious Disease"/>
            <person name="Wu L."/>
            <person name="Ma J."/>
        </authorList>
    </citation>
    <scope>NUCLEOTIDE SEQUENCE [LARGE SCALE GENOMIC DNA]</scope>
    <source>
        <strain evidence="10">JCM 17805</strain>
    </source>
</reference>
<dbReference type="EMBL" id="BAABFL010000135">
    <property type="protein sequence ID" value="GAA4649521.1"/>
    <property type="molecule type" value="Genomic_DNA"/>
</dbReference>
<sequence>MNQSLNVGARNLQRLCSIRTIVLIAETIGLLLAGYSLALPIPVLSVSLILCLNALVIIGTLLRLRCPRPIGHHELFAQLLFDLFSQATLFYLTGGYTNPFISVFLVTVIMGALLLPLRYSWGLSCLSIVVYTLLMKWYQPLTGHTSGHDVQETMSTMVIMHLGGMWLTYTLSTLLINFFVVRMAEALREERATVAQARERQLRDEHLLAVATTAAGAAHELGTPLATMAVVLGDLSEEHRNNPELSDDIKLLKTQVKECKKRLNRLVTSSQRVEPDTLPATVFLAEVLDEWQLLRPHLKPVTPHVDPSYQEPISQCRISVDSALPMALINLLNNAADASPDPVSVTLRPEEKKIIIEITDNGPGFDLPPGKTVISPPVSVKKEGLGLGLQLSQATIERSGGEVRLYRRPEGGTLTAVTLPAKEKDAA</sequence>
<feature type="transmembrane region" description="Helical" evidence="7">
    <location>
        <begin position="158"/>
        <end position="181"/>
    </location>
</feature>
<dbReference type="InterPro" id="IPR036097">
    <property type="entry name" value="HisK_dim/P_sf"/>
</dbReference>
<dbReference type="Pfam" id="PF02518">
    <property type="entry name" value="HATPase_c"/>
    <property type="match status" value="1"/>
</dbReference>
<dbReference type="RefSeq" id="WP_345195394.1">
    <property type="nucleotide sequence ID" value="NZ_BAABFL010000135.1"/>
</dbReference>
<keyword evidence="10" id="KW-1185">Reference proteome</keyword>
<keyword evidence="3" id="KW-0808">Transferase</keyword>
<feature type="transmembrane region" description="Helical" evidence="7">
    <location>
        <begin position="21"/>
        <end position="38"/>
    </location>
</feature>
<evidence type="ECO:0000256" key="6">
    <source>
        <dbReference type="ARBA" id="ARBA00022840"/>
    </source>
</evidence>
<feature type="domain" description="Histidine kinase" evidence="8">
    <location>
        <begin position="216"/>
        <end position="423"/>
    </location>
</feature>
<keyword evidence="4" id="KW-0547">Nucleotide-binding</keyword>
<dbReference type="PANTHER" id="PTHR44936:SF10">
    <property type="entry name" value="SENSOR PROTEIN RSTB"/>
    <property type="match status" value="1"/>
</dbReference>
<gene>
    <name evidence="9" type="ORF">GCM10023116_17950</name>
</gene>
<dbReference type="InterPro" id="IPR005467">
    <property type="entry name" value="His_kinase_dom"/>
</dbReference>
<dbReference type="PROSITE" id="PS50109">
    <property type="entry name" value="HIS_KIN"/>
    <property type="match status" value="1"/>
</dbReference>
<name>A0ABP8V2R7_9GAMM</name>
<dbReference type="PANTHER" id="PTHR44936">
    <property type="entry name" value="SENSOR PROTEIN CREC"/>
    <property type="match status" value="1"/>
</dbReference>
<dbReference type="SMART" id="SM00387">
    <property type="entry name" value="HATPase_c"/>
    <property type="match status" value="1"/>
</dbReference>
<comment type="caution">
    <text evidence="9">The sequence shown here is derived from an EMBL/GenBank/DDBJ whole genome shotgun (WGS) entry which is preliminary data.</text>
</comment>
<feature type="transmembrane region" description="Helical" evidence="7">
    <location>
        <begin position="99"/>
        <end position="116"/>
    </location>
</feature>
<protein>
    <recommendedName>
        <fullName evidence="2">histidine kinase</fullName>
        <ecNumber evidence="2">2.7.13.3</ecNumber>
    </recommendedName>
</protein>
<evidence type="ECO:0000259" key="8">
    <source>
        <dbReference type="PROSITE" id="PS50109"/>
    </source>
</evidence>
<dbReference type="InterPro" id="IPR036890">
    <property type="entry name" value="HATPase_C_sf"/>
</dbReference>
<dbReference type="InterPro" id="IPR004358">
    <property type="entry name" value="Sig_transdc_His_kin-like_C"/>
</dbReference>
<evidence type="ECO:0000256" key="2">
    <source>
        <dbReference type="ARBA" id="ARBA00012438"/>
    </source>
</evidence>
<keyword evidence="5" id="KW-0418">Kinase</keyword>